<protein>
    <submittedName>
        <fullName evidence="3">Response regulator</fullName>
    </submittedName>
</protein>
<dbReference type="PROSITE" id="PS50110">
    <property type="entry name" value="RESPONSE_REGULATORY"/>
    <property type="match status" value="1"/>
</dbReference>
<gene>
    <name evidence="3" type="ORF">ACFO5R_08625</name>
</gene>
<dbReference type="PANTHER" id="PTHR44520">
    <property type="entry name" value="RESPONSE REGULATOR RCP1-RELATED"/>
    <property type="match status" value="1"/>
</dbReference>
<dbReference type="Gene3D" id="3.40.50.2300">
    <property type="match status" value="1"/>
</dbReference>
<dbReference type="RefSeq" id="WP_250141396.1">
    <property type="nucleotide sequence ID" value="NZ_JALIQP010000004.1"/>
</dbReference>
<dbReference type="EMBL" id="JBHSFA010000005">
    <property type="protein sequence ID" value="MFC4541989.1"/>
    <property type="molecule type" value="Genomic_DNA"/>
</dbReference>
<organism evidence="3 4">
    <name type="scientific">Halosolutus amylolyticus</name>
    <dbReference type="NCBI Taxonomy" id="2932267"/>
    <lineage>
        <taxon>Archaea</taxon>
        <taxon>Methanobacteriati</taxon>
        <taxon>Methanobacteriota</taxon>
        <taxon>Stenosarchaea group</taxon>
        <taxon>Halobacteria</taxon>
        <taxon>Halobacteriales</taxon>
        <taxon>Natrialbaceae</taxon>
        <taxon>Halosolutus</taxon>
    </lineage>
</organism>
<evidence type="ECO:0000259" key="2">
    <source>
        <dbReference type="PROSITE" id="PS50110"/>
    </source>
</evidence>
<keyword evidence="4" id="KW-1185">Reference proteome</keyword>
<evidence type="ECO:0000313" key="4">
    <source>
        <dbReference type="Proteomes" id="UP001595898"/>
    </source>
</evidence>
<sequence>MTERQPVDVLLEFELPTISGSDVLAELNDHPELAGTPAIVLTHSDEADVVATCYELHANAHVQKPGDPDEFADVVRSLENFWLQFIWLPDAGEDETDRR</sequence>
<dbReference type="InterPro" id="IPR052893">
    <property type="entry name" value="TCS_response_regulator"/>
</dbReference>
<comment type="caution">
    <text evidence="1">Lacks conserved residue(s) required for the propagation of feature annotation.</text>
</comment>
<dbReference type="InterPro" id="IPR001789">
    <property type="entry name" value="Sig_transdc_resp-reg_receiver"/>
</dbReference>
<proteinExistence type="predicted"/>
<feature type="domain" description="Response regulatory" evidence="2">
    <location>
        <begin position="1"/>
        <end position="79"/>
    </location>
</feature>
<evidence type="ECO:0000256" key="1">
    <source>
        <dbReference type="PROSITE-ProRule" id="PRU00169"/>
    </source>
</evidence>
<dbReference type="SUPFAM" id="SSF52172">
    <property type="entry name" value="CheY-like"/>
    <property type="match status" value="1"/>
</dbReference>
<dbReference type="PANTHER" id="PTHR44520:SF2">
    <property type="entry name" value="RESPONSE REGULATOR RCP1"/>
    <property type="match status" value="1"/>
</dbReference>
<comment type="caution">
    <text evidence="3">The sequence shown here is derived from an EMBL/GenBank/DDBJ whole genome shotgun (WGS) entry which is preliminary data.</text>
</comment>
<dbReference type="Pfam" id="PF00072">
    <property type="entry name" value="Response_reg"/>
    <property type="match status" value="1"/>
</dbReference>
<name>A0ABD5PNQ7_9EURY</name>
<dbReference type="Proteomes" id="UP001595898">
    <property type="component" value="Unassembled WGS sequence"/>
</dbReference>
<dbReference type="InterPro" id="IPR011006">
    <property type="entry name" value="CheY-like_superfamily"/>
</dbReference>
<accession>A0ABD5PNQ7</accession>
<evidence type="ECO:0000313" key="3">
    <source>
        <dbReference type="EMBL" id="MFC4541989.1"/>
    </source>
</evidence>
<dbReference type="AlphaFoldDB" id="A0ABD5PNQ7"/>
<reference evidence="3 4" key="1">
    <citation type="journal article" date="2019" name="Int. J. Syst. Evol. Microbiol.">
        <title>The Global Catalogue of Microorganisms (GCM) 10K type strain sequencing project: providing services to taxonomists for standard genome sequencing and annotation.</title>
        <authorList>
            <consortium name="The Broad Institute Genomics Platform"/>
            <consortium name="The Broad Institute Genome Sequencing Center for Infectious Disease"/>
            <person name="Wu L."/>
            <person name="Ma J."/>
        </authorList>
    </citation>
    <scope>NUCLEOTIDE SEQUENCE [LARGE SCALE GENOMIC DNA]</scope>
    <source>
        <strain evidence="3 4">WLHS5</strain>
    </source>
</reference>